<keyword evidence="1" id="KW-0472">Membrane</keyword>
<dbReference type="OrthoDB" id="5782056at2"/>
<evidence type="ECO:0000313" key="4">
    <source>
        <dbReference type="Proteomes" id="UP000053797"/>
    </source>
</evidence>
<keyword evidence="1" id="KW-1133">Transmembrane helix</keyword>
<accession>A0A0V8GII7</accession>
<protein>
    <recommendedName>
        <fullName evidence="2">NERD domain-containing protein</fullName>
    </recommendedName>
</protein>
<evidence type="ECO:0000259" key="2">
    <source>
        <dbReference type="PROSITE" id="PS50965"/>
    </source>
</evidence>
<evidence type="ECO:0000256" key="1">
    <source>
        <dbReference type="SAM" id="Phobius"/>
    </source>
</evidence>
<organism evidence="3 4">
    <name type="scientific">Exiguobacterium indicum</name>
    <dbReference type="NCBI Taxonomy" id="296995"/>
    <lineage>
        <taxon>Bacteria</taxon>
        <taxon>Bacillati</taxon>
        <taxon>Bacillota</taxon>
        <taxon>Bacilli</taxon>
        <taxon>Bacillales</taxon>
        <taxon>Bacillales Family XII. Incertae Sedis</taxon>
        <taxon>Exiguobacterium</taxon>
    </lineage>
</organism>
<evidence type="ECO:0000313" key="3">
    <source>
        <dbReference type="EMBL" id="KSU49958.1"/>
    </source>
</evidence>
<dbReference type="AlphaFoldDB" id="A0A0V8GII7"/>
<feature type="transmembrane region" description="Helical" evidence="1">
    <location>
        <begin position="29"/>
        <end position="58"/>
    </location>
</feature>
<dbReference type="EMBL" id="LNQL01000001">
    <property type="protein sequence ID" value="KSU49958.1"/>
    <property type="molecule type" value="Genomic_DNA"/>
</dbReference>
<gene>
    <name evidence="3" type="ORF">AS033_00905</name>
</gene>
<dbReference type="Proteomes" id="UP000053797">
    <property type="component" value="Unassembled WGS sequence"/>
</dbReference>
<dbReference type="Pfam" id="PF08378">
    <property type="entry name" value="NERD"/>
    <property type="match status" value="1"/>
</dbReference>
<dbReference type="PROSITE" id="PS50965">
    <property type="entry name" value="NERD"/>
    <property type="match status" value="1"/>
</dbReference>
<proteinExistence type="predicted"/>
<dbReference type="RefSeq" id="WP_058264581.1">
    <property type="nucleotide sequence ID" value="NZ_FMYN01000001.1"/>
</dbReference>
<comment type="caution">
    <text evidence="3">The sequence shown here is derived from an EMBL/GenBank/DDBJ whole genome shotgun (WGS) entry which is preliminary data.</text>
</comment>
<dbReference type="InterPro" id="IPR011528">
    <property type="entry name" value="NERD"/>
</dbReference>
<name>A0A0V8GII7_9BACL</name>
<feature type="domain" description="NERD" evidence="2">
    <location>
        <begin position="78"/>
        <end position="198"/>
    </location>
</feature>
<reference evidence="3 4" key="1">
    <citation type="journal article" date="2015" name="Int. J. Syst. Evol. Microbiol.">
        <title>Exiguobacterium enclense sp. nov., isolated from sediment.</title>
        <authorList>
            <person name="Dastager S.G."/>
            <person name="Mawlankar R."/>
            <person name="Sonalkar V.V."/>
            <person name="Thorat M.N."/>
            <person name="Mual P."/>
            <person name="Verma A."/>
            <person name="Krishnamurthi S."/>
            <person name="Tang S.K."/>
            <person name="Li W.J."/>
        </authorList>
    </citation>
    <scope>NUCLEOTIDE SEQUENCE [LARGE SCALE GENOMIC DNA]</scope>
    <source>
        <strain evidence="3 4">NIO-1109</strain>
    </source>
</reference>
<sequence>MAKVHNGSQHLQQAISTYKQEKRKGTLQIILSLVVAFLLLFLQPLVGIVVGIVLVIYFSQRSSSRAGISAEEYRIQLHGLNGEKRLTNQLAKLPENYDIYTNVFIEWQGKQSELDSVVVGPTGIYVVEMKSMRGRVYGDEAEKNWYLEKTGRQGGVYGKEFYNPTKQVGTHVYRLANNLRPVAKNLWVQGVVLFDHETALDVTSQKTIVTNDVNQLRAYIEKQPLTVESKDIARIKSYFEQGTA</sequence>
<keyword evidence="1" id="KW-0812">Transmembrane</keyword>